<dbReference type="Proteomes" id="UP000605846">
    <property type="component" value="Unassembled WGS sequence"/>
</dbReference>
<evidence type="ECO:0000313" key="3">
    <source>
        <dbReference type="Proteomes" id="UP000605846"/>
    </source>
</evidence>
<dbReference type="EMBL" id="JABAYA010000042">
    <property type="protein sequence ID" value="KAF7728176.1"/>
    <property type="molecule type" value="Genomic_DNA"/>
</dbReference>
<evidence type="ECO:0000256" key="1">
    <source>
        <dbReference type="SAM" id="MobiDB-lite"/>
    </source>
</evidence>
<feature type="region of interest" description="Disordered" evidence="1">
    <location>
        <begin position="144"/>
        <end position="177"/>
    </location>
</feature>
<evidence type="ECO:0000313" key="2">
    <source>
        <dbReference type="EMBL" id="KAF7728176.1"/>
    </source>
</evidence>
<reference evidence="2" key="1">
    <citation type="submission" date="2020-01" db="EMBL/GenBank/DDBJ databases">
        <title>Genome Sequencing of Three Apophysomyces-Like Fungal Strains Confirms a Novel Fungal Genus in the Mucoromycota with divergent Burkholderia-like Endosymbiotic Bacteria.</title>
        <authorList>
            <person name="Stajich J.E."/>
            <person name="Macias A.M."/>
            <person name="Carter-House D."/>
            <person name="Lovett B."/>
            <person name="Kasson L.R."/>
            <person name="Berry K."/>
            <person name="Grigoriev I."/>
            <person name="Chang Y."/>
            <person name="Spatafora J."/>
            <person name="Kasson M.T."/>
        </authorList>
    </citation>
    <scope>NUCLEOTIDE SEQUENCE</scope>
    <source>
        <strain evidence="2">NRRL A-21654</strain>
    </source>
</reference>
<dbReference type="OrthoDB" id="1305878at2759"/>
<comment type="caution">
    <text evidence="2">The sequence shown here is derived from an EMBL/GenBank/DDBJ whole genome shotgun (WGS) entry which is preliminary data.</text>
</comment>
<protein>
    <submittedName>
        <fullName evidence="2">Uncharacterized protein</fullName>
    </submittedName>
</protein>
<keyword evidence="3" id="KW-1185">Reference proteome</keyword>
<sequence>MCSFCGIVSCDLYRECPSGNGSRKLYQLQGLCSLISKLYLGFFYMEEIDIDDIEALLRDVGYLDSPEEGYLNPTEIGFLLDYLASQNMTLADAWKECLLMIDSGEYVCCTSRMELLRINDTKTIAAATALSDSARDVLSLLHTERQSQPETQNSTAEEQHANEPYTREQQQEEEDRNDNGVSLLKYATACYTCGVNIVNGQLFGFWAAVRPEELPGRKYLTMFCFVLSQQTKQ</sequence>
<gene>
    <name evidence="2" type="ORF">EC973_006570</name>
</gene>
<proteinExistence type="predicted"/>
<accession>A0A8H7BVU5</accession>
<organism evidence="2 3">
    <name type="scientific">Apophysomyces ossiformis</name>
    <dbReference type="NCBI Taxonomy" id="679940"/>
    <lineage>
        <taxon>Eukaryota</taxon>
        <taxon>Fungi</taxon>
        <taxon>Fungi incertae sedis</taxon>
        <taxon>Mucoromycota</taxon>
        <taxon>Mucoromycotina</taxon>
        <taxon>Mucoromycetes</taxon>
        <taxon>Mucorales</taxon>
        <taxon>Mucorineae</taxon>
        <taxon>Mucoraceae</taxon>
        <taxon>Apophysomyces</taxon>
    </lineage>
</organism>
<dbReference type="AlphaFoldDB" id="A0A8H7BVU5"/>
<feature type="compositionally biased region" description="Basic and acidic residues" evidence="1">
    <location>
        <begin position="157"/>
        <end position="170"/>
    </location>
</feature>
<name>A0A8H7BVU5_9FUNG</name>